<dbReference type="AlphaFoldDB" id="A0A2W5MGC8"/>
<name>A0A2W5MGC8_ANCNO</name>
<feature type="region of interest" description="Disordered" evidence="1">
    <location>
        <begin position="39"/>
        <end position="77"/>
    </location>
</feature>
<sequence>MTDYAQDHFYYGGRIVNPGDEIEPASAADRKSLEERGLIAADKPKGALRSVAQEHKAAAASPENKAGKPSPENKTKS</sequence>
<evidence type="ECO:0000313" key="2">
    <source>
        <dbReference type="EMBL" id="PZQ18947.1"/>
    </source>
</evidence>
<evidence type="ECO:0000313" key="3">
    <source>
        <dbReference type="Proteomes" id="UP000249577"/>
    </source>
</evidence>
<gene>
    <name evidence="2" type="ORF">DI565_00645</name>
</gene>
<dbReference type="Proteomes" id="UP000249577">
    <property type="component" value="Unassembled WGS sequence"/>
</dbReference>
<reference evidence="2 3" key="1">
    <citation type="submission" date="2017-08" db="EMBL/GenBank/DDBJ databases">
        <title>Infants hospitalized years apart are colonized by the same room-sourced microbial strains.</title>
        <authorList>
            <person name="Brooks B."/>
            <person name="Olm M.R."/>
            <person name="Firek B.A."/>
            <person name="Baker R."/>
            <person name="Thomas B.C."/>
            <person name="Morowitz M.J."/>
            <person name="Banfield J.F."/>
        </authorList>
    </citation>
    <scope>NUCLEOTIDE SEQUENCE [LARGE SCALE GENOMIC DNA]</scope>
    <source>
        <strain evidence="2">S2_005_003_R2_43</strain>
    </source>
</reference>
<accession>A0A2W5MGC8</accession>
<proteinExistence type="predicted"/>
<evidence type="ECO:0000256" key="1">
    <source>
        <dbReference type="SAM" id="MobiDB-lite"/>
    </source>
</evidence>
<organism evidence="2 3">
    <name type="scientific">Ancylobacter novellus</name>
    <name type="common">Thiobacillus novellus</name>
    <dbReference type="NCBI Taxonomy" id="921"/>
    <lineage>
        <taxon>Bacteria</taxon>
        <taxon>Pseudomonadati</taxon>
        <taxon>Pseudomonadota</taxon>
        <taxon>Alphaproteobacteria</taxon>
        <taxon>Hyphomicrobiales</taxon>
        <taxon>Xanthobacteraceae</taxon>
        <taxon>Ancylobacter</taxon>
    </lineage>
</organism>
<comment type="caution">
    <text evidence="2">The sequence shown here is derived from an EMBL/GenBank/DDBJ whole genome shotgun (WGS) entry which is preliminary data.</text>
</comment>
<protein>
    <submittedName>
        <fullName evidence="2">Uncharacterized protein</fullName>
    </submittedName>
</protein>
<dbReference type="EMBL" id="QFPN01000001">
    <property type="protein sequence ID" value="PZQ18947.1"/>
    <property type="molecule type" value="Genomic_DNA"/>
</dbReference>